<accession>A0A3T0T0Y0</accession>
<dbReference type="InterPro" id="IPR008136">
    <property type="entry name" value="CinA_C"/>
</dbReference>
<organism evidence="2 3">
    <name type="scientific">Rathayibacter festucae DSM 15932</name>
    <dbReference type="NCBI Taxonomy" id="1328866"/>
    <lineage>
        <taxon>Bacteria</taxon>
        <taxon>Bacillati</taxon>
        <taxon>Actinomycetota</taxon>
        <taxon>Actinomycetes</taxon>
        <taxon>Micrococcales</taxon>
        <taxon>Microbacteriaceae</taxon>
        <taxon>Rathayibacter</taxon>
    </lineage>
</organism>
<dbReference type="AlphaFoldDB" id="A0A3T0T0Y0"/>
<evidence type="ECO:0000259" key="1">
    <source>
        <dbReference type="Pfam" id="PF02464"/>
    </source>
</evidence>
<dbReference type="Gene3D" id="3.90.950.20">
    <property type="entry name" value="CinA-like"/>
    <property type="match status" value="1"/>
</dbReference>
<dbReference type="SUPFAM" id="SSF142433">
    <property type="entry name" value="CinA-like"/>
    <property type="match status" value="1"/>
</dbReference>
<evidence type="ECO:0000313" key="2">
    <source>
        <dbReference type="EMBL" id="AZZ52304.1"/>
    </source>
</evidence>
<proteinExistence type="predicted"/>
<feature type="domain" description="CinA C-terminal" evidence="1">
    <location>
        <begin position="3"/>
        <end position="152"/>
    </location>
</feature>
<evidence type="ECO:0000313" key="3">
    <source>
        <dbReference type="Proteomes" id="UP000285317"/>
    </source>
</evidence>
<dbReference type="EMBL" id="CP028137">
    <property type="protein sequence ID" value="AZZ52304.1"/>
    <property type="molecule type" value="Genomic_DNA"/>
</dbReference>
<dbReference type="KEGG" id="rfs:C1I64_09765"/>
<reference evidence="2 3" key="1">
    <citation type="submission" date="2018-03" db="EMBL/GenBank/DDBJ databases">
        <title>Bacteriophage NCPPB3778 and a type I-E CRISPR drive the evolution of the US Biological Select Agent, Rathayibacter toxicus.</title>
        <authorList>
            <person name="Davis E.W.II."/>
            <person name="Tabima J.F."/>
            <person name="Weisberg A.J."/>
            <person name="Dantas Lopes L."/>
            <person name="Wiseman M.S."/>
            <person name="Wiseman M.S."/>
            <person name="Pupko T."/>
            <person name="Belcher M.S."/>
            <person name="Sechler A.J."/>
            <person name="Tancos M.A."/>
            <person name="Schroeder B.K."/>
            <person name="Murray T.D."/>
            <person name="Luster D.G."/>
            <person name="Schneider W.L."/>
            <person name="Rogers E."/>
            <person name="Andreote F.D."/>
            <person name="Grunwald N.J."/>
            <person name="Putnam M.L."/>
            <person name="Chang J.H."/>
        </authorList>
    </citation>
    <scope>NUCLEOTIDE SEQUENCE [LARGE SCALE GENOMIC DNA]</scope>
    <source>
        <strain evidence="2 3">DSM 15932</strain>
    </source>
</reference>
<dbReference type="InterPro" id="IPR036653">
    <property type="entry name" value="CinA-like_C"/>
</dbReference>
<protein>
    <submittedName>
        <fullName evidence="2">Competence protein</fullName>
    </submittedName>
</protein>
<dbReference type="RefSeq" id="WP_127887055.1">
    <property type="nucleotide sequence ID" value="NZ_CP028137.1"/>
</dbReference>
<name>A0A3T0T0Y0_9MICO</name>
<gene>
    <name evidence="2" type="ORF">C1I64_09765</name>
</gene>
<dbReference type="NCBIfam" id="TIGR00199">
    <property type="entry name" value="PncC_domain"/>
    <property type="match status" value="1"/>
</dbReference>
<dbReference type="Proteomes" id="UP000285317">
    <property type="component" value="Chromosome"/>
</dbReference>
<dbReference type="Pfam" id="PF02464">
    <property type="entry name" value="CinA"/>
    <property type="match status" value="1"/>
</dbReference>
<sequence>MSAEELLRALAERGLALAVAESLTGGALSSALVEVPGASAVYRGGVVSYATDLKHRLLGVDAELLAQEGPVHPVVAVQMARGVARQLGEAGARTVGVATTGVAGPEPQGGAAVGTVFVAAVLGEAELVREHRFEGGRPEIRASSVAAALDLAGELAASAV</sequence>